<dbReference type="EMBL" id="MCFC01000019">
    <property type="protein sequence ID" value="ORY30564.1"/>
    <property type="molecule type" value="Genomic_DNA"/>
</dbReference>
<evidence type="ECO:0000313" key="3">
    <source>
        <dbReference type="Proteomes" id="UP000193986"/>
    </source>
</evidence>
<feature type="transmembrane region" description="Helical" evidence="1">
    <location>
        <begin position="21"/>
        <end position="48"/>
    </location>
</feature>
<keyword evidence="1" id="KW-0472">Membrane</keyword>
<sequence length="73" mass="7926">MKFQIAMRTIAIPRKIAMMNSAIAMITALMAEAIAEMMLPILFVLWGLDRDQHGTLRVKMGSGAGSGITVTTM</sequence>
<evidence type="ECO:0000313" key="2">
    <source>
        <dbReference type="EMBL" id="ORY30564.1"/>
    </source>
</evidence>
<name>A0A1Y2B762_9TREE</name>
<keyword evidence="1" id="KW-0812">Transmembrane</keyword>
<keyword evidence="1" id="KW-1133">Transmembrane helix</keyword>
<evidence type="ECO:0000256" key="1">
    <source>
        <dbReference type="SAM" id="Phobius"/>
    </source>
</evidence>
<protein>
    <submittedName>
        <fullName evidence="2">Uncharacterized protein</fullName>
    </submittedName>
</protein>
<dbReference type="Proteomes" id="UP000193986">
    <property type="component" value="Unassembled WGS sequence"/>
</dbReference>
<dbReference type="AlphaFoldDB" id="A0A1Y2B762"/>
<proteinExistence type="predicted"/>
<keyword evidence="3" id="KW-1185">Reference proteome</keyword>
<dbReference type="InParanoid" id="A0A1Y2B762"/>
<accession>A0A1Y2B762</accession>
<comment type="caution">
    <text evidence="2">The sequence shown here is derived from an EMBL/GenBank/DDBJ whole genome shotgun (WGS) entry which is preliminary data.</text>
</comment>
<reference evidence="2 3" key="1">
    <citation type="submission" date="2016-07" db="EMBL/GenBank/DDBJ databases">
        <title>Pervasive Adenine N6-methylation of Active Genes in Fungi.</title>
        <authorList>
            <consortium name="DOE Joint Genome Institute"/>
            <person name="Mondo S.J."/>
            <person name="Dannebaum R.O."/>
            <person name="Kuo R.C."/>
            <person name="Labutti K."/>
            <person name="Haridas S."/>
            <person name="Kuo A."/>
            <person name="Salamov A."/>
            <person name="Ahrendt S.R."/>
            <person name="Lipzen A."/>
            <person name="Sullivan W."/>
            <person name="Andreopoulos W.B."/>
            <person name="Clum A."/>
            <person name="Lindquist E."/>
            <person name="Daum C."/>
            <person name="Ramamoorthy G.K."/>
            <person name="Gryganskyi A."/>
            <person name="Culley D."/>
            <person name="Magnuson J.K."/>
            <person name="James T.Y."/>
            <person name="O'Malley M.A."/>
            <person name="Stajich J.E."/>
            <person name="Spatafora J.W."/>
            <person name="Visel A."/>
            <person name="Grigoriev I.V."/>
        </authorList>
    </citation>
    <scope>NUCLEOTIDE SEQUENCE [LARGE SCALE GENOMIC DNA]</scope>
    <source>
        <strain evidence="2 3">68-887.2</strain>
    </source>
</reference>
<organism evidence="2 3">
    <name type="scientific">Naematelia encephala</name>
    <dbReference type="NCBI Taxonomy" id="71784"/>
    <lineage>
        <taxon>Eukaryota</taxon>
        <taxon>Fungi</taxon>
        <taxon>Dikarya</taxon>
        <taxon>Basidiomycota</taxon>
        <taxon>Agaricomycotina</taxon>
        <taxon>Tremellomycetes</taxon>
        <taxon>Tremellales</taxon>
        <taxon>Naemateliaceae</taxon>
        <taxon>Naematelia</taxon>
    </lineage>
</organism>
<gene>
    <name evidence="2" type="ORF">BCR39DRAFT_528756</name>
</gene>